<dbReference type="GO" id="GO:0008270">
    <property type="term" value="F:zinc ion binding"/>
    <property type="evidence" value="ECO:0007669"/>
    <property type="project" value="UniProtKB-KW"/>
</dbReference>
<evidence type="ECO:0000256" key="7">
    <source>
        <dbReference type="ARBA" id="ARBA00022833"/>
    </source>
</evidence>
<evidence type="ECO:0000256" key="9">
    <source>
        <dbReference type="ARBA" id="ARBA00023125"/>
    </source>
</evidence>
<dbReference type="GO" id="GO:0003677">
    <property type="term" value="F:DNA binding"/>
    <property type="evidence" value="ECO:0007669"/>
    <property type="project" value="UniProtKB-KW"/>
</dbReference>
<dbReference type="GO" id="GO:0005634">
    <property type="term" value="C:nucleus"/>
    <property type="evidence" value="ECO:0007669"/>
    <property type="project" value="UniProtKB-SubCell"/>
</dbReference>
<evidence type="ECO:0000313" key="14">
    <source>
        <dbReference type="Proteomes" id="UP001046870"/>
    </source>
</evidence>
<keyword evidence="14" id="KW-1185">Reference proteome</keyword>
<dbReference type="Pfam" id="PF25580">
    <property type="entry name" value="TPR_Rlf"/>
    <property type="match status" value="1"/>
</dbReference>
<dbReference type="PANTHER" id="PTHR15507:SF14">
    <property type="entry name" value="ZINC FINGER PROTEIN 292"/>
    <property type="match status" value="1"/>
</dbReference>
<dbReference type="AlphaFoldDB" id="A0A9D3PSR4"/>
<dbReference type="PANTHER" id="PTHR15507">
    <property type="entry name" value="ZINC FINGER PROTEIN RLF"/>
    <property type="match status" value="1"/>
</dbReference>
<sequence length="442" mass="49468">MTVCAYAAELDVKMADEETEQDPSPQIGTEQMVSTLRERLQALATALKDSPEPAVQSASVYCQKFCQVLVEFAGQWKIDVHPLPLLEVYIEAILSYASAVPYLSSECESIPLLLERLSLSCVELLLAQAEKIPVALWERFQSSVQSAHSLLLQNGNAQLCMLSALAQENGVWSNSTLCQILSKDTPQTEKVNEFLALEGPILLEMRIKHLIKENHVEKAALLAKECSECPNFRGRGTFKQTYLVCLCAIGPQEQLMQKISEVDCKDALEMVCNLESDGDERGALSLCSAFLTRQIIQGDVYCAWELTLFWSKLLKRVEPSAQVFLDRCCQLSRLSKSVYHILFLIKVIQSELEDVGLHVCIEMCIRALQMVSGSDGNVKATICKTISCLLPTDLEVKRACQLTEFLLEPTVDSYYAVETLYNEPDQKLEEENLPVPNSLRWV</sequence>
<keyword evidence="3" id="KW-0597">Phosphoprotein</keyword>
<comment type="similarity">
    <text evidence="2">Belongs to the krueppel C2H2-type zinc-finger protein family.</text>
</comment>
<dbReference type="EMBL" id="JAFDVH010000013">
    <property type="protein sequence ID" value="KAG7465822.1"/>
    <property type="molecule type" value="Genomic_DNA"/>
</dbReference>
<reference evidence="13" key="1">
    <citation type="submission" date="2021-01" db="EMBL/GenBank/DDBJ databases">
        <authorList>
            <person name="Zahm M."/>
            <person name="Roques C."/>
            <person name="Cabau C."/>
            <person name="Klopp C."/>
            <person name="Donnadieu C."/>
            <person name="Jouanno E."/>
            <person name="Lampietro C."/>
            <person name="Louis A."/>
            <person name="Herpin A."/>
            <person name="Echchiki A."/>
            <person name="Berthelot C."/>
            <person name="Parey E."/>
            <person name="Roest-Crollius H."/>
            <person name="Braasch I."/>
            <person name="Postlethwait J."/>
            <person name="Bobe J."/>
            <person name="Montfort J."/>
            <person name="Bouchez O."/>
            <person name="Begum T."/>
            <person name="Mejri S."/>
            <person name="Adams A."/>
            <person name="Chen W.-J."/>
            <person name="Guiguen Y."/>
        </authorList>
    </citation>
    <scope>NUCLEOTIDE SEQUENCE</scope>
    <source>
        <strain evidence="13">YG-15Mar2019-1</strain>
        <tissue evidence="13">Brain</tissue>
    </source>
</reference>
<keyword evidence="10" id="KW-0804">Transcription</keyword>
<comment type="caution">
    <text evidence="13">The sequence shown here is derived from an EMBL/GenBank/DDBJ whole genome shotgun (WGS) entry which is preliminary data.</text>
</comment>
<keyword evidence="6" id="KW-0863">Zinc-finger</keyword>
<proteinExistence type="inferred from homology"/>
<evidence type="ECO:0000256" key="8">
    <source>
        <dbReference type="ARBA" id="ARBA00023015"/>
    </source>
</evidence>
<gene>
    <name evidence="13" type="ORF">MATL_G00157810</name>
</gene>
<keyword evidence="11" id="KW-0539">Nucleus</keyword>
<accession>A0A9D3PSR4</accession>
<comment type="subcellular location">
    <subcellularLocation>
        <location evidence="1">Nucleus</location>
    </subcellularLocation>
</comment>
<evidence type="ECO:0000256" key="5">
    <source>
        <dbReference type="ARBA" id="ARBA00022737"/>
    </source>
</evidence>
<keyword evidence="9" id="KW-0238">DNA-binding</keyword>
<dbReference type="OrthoDB" id="427030at2759"/>
<feature type="domain" description="Zinc finger protein Rlf/292/654 TPR repeats" evidence="12">
    <location>
        <begin position="259"/>
        <end position="440"/>
    </location>
</feature>
<keyword evidence="7" id="KW-0862">Zinc</keyword>
<keyword evidence="4" id="KW-0479">Metal-binding</keyword>
<evidence type="ECO:0000256" key="6">
    <source>
        <dbReference type="ARBA" id="ARBA00022771"/>
    </source>
</evidence>
<dbReference type="InterPro" id="IPR057986">
    <property type="entry name" value="TPR_Rlf/292/654"/>
</dbReference>
<name>A0A9D3PSR4_MEGAT</name>
<dbReference type="GO" id="GO:0000981">
    <property type="term" value="F:DNA-binding transcription factor activity, RNA polymerase II-specific"/>
    <property type="evidence" value="ECO:0007669"/>
    <property type="project" value="TreeGrafter"/>
</dbReference>
<evidence type="ECO:0000256" key="2">
    <source>
        <dbReference type="ARBA" id="ARBA00006991"/>
    </source>
</evidence>
<evidence type="ECO:0000256" key="1">
    <source>
        <dbReference type="ARBA" id="ARBA00004123"/>
    </source>
</evidence>
<keyword evidence="5" id="KW-0677">Repeat</keyword>
<organism evidence="13 14">
    <name type="scientific">Megalops atlanticus</name>
    <name type="common">Tarpon</name>
    <name type="synonym">Clupea gigantea</name>
    <dbReference type="NCBI Taxonomy" id="7932"/>
    <lineage>
        <taxon>Eukaryota</taxon>
        <taxon>Metazoa</taxon>
        <taxon>Chordata</taxon>
        <taxon>Craniata</taxon>
        <taxon>Vertebrata</taxon>
        <taxon>Euteleostomi</taxon>
        <taxon>Actinopterygii</taxon>
        <taxon>Neopterygii</taxon>
        <taxon>Teleostei</taxon>
        <taxon>Elopiformes</taxon>
        <taxon>Megalopidae</taxon>
        <taxon>Megalops</taxon>
    </lineage>
</organism>
<dbReference type="InterPro" id="IPR052251">
    <property type="entry name" value="GH-ZnFinger_Regulators"/>
</dbReference>
<protein>
    <recommendedName>
        <fullName evidence="12">Zinc finger protein Rlf/292/654 TPR repeats domain-containing protein</fullName>
    </recommendedName>
</protein>
<evidence type="ECO:0000259" key="12">
    <source>
        <dbReference type="Pfam" id="PF25580"/>
    </source>
</evidence>
<evidence type="ECO:0000313" key="13">
    <source>
        <dbReference type="EMBL" id="KAG7465822.1"/>
    </source>
</evidence>
<evidence type="ECO:0000256" key="11">
    <source>
        <dbReference type="ARBA" id="ARBA00023242"/>
    </source>
</evidence>
<evidence type="ECO:0000256" key="10">
    <source>
        <dbReference type="ARBA" id="ARBA00023163"/>
    </source>
</evidence>
<keyword evidence="8" id="KW-0805">Transcription regulation</keyword>
<dbReference type="Proteomes" id="UP001046870">
    <property type="component" value="Chromosome 13"/>
</dbReference>
<evidence type="ECO:0000256" key="3">
    <source>
        <dbReference type="ARBA" id="ARBA00022553"/>
    </source>
</evidence>
<evidence type="ECO:0000256" key="4">
    <source>
        <dbReference type="ARBA" id="ARBA00022723"/>
    </source>
</evidence>